<dbReference type="Proteomes" id="UP000290189">
    <property type="component" value="Unassembled WGS sequence"/>
</dbReference>
<name>A0A3P3Y7Z6_PLABS</name>
<dbReference type="EMBL" id="OVEO01000005">
    <property type="protein sequence ID" value="SPQ96302.1"/>
    <property type="molecule type" value="Genomic_DNA"/>
</dbReference>
<keyword evidence="1" id="KW-0496">Mitochondrion</keyword>
<evidence type="ECO:0000313" key="2">
    <source>
        <dbReference type="Proteomes" id="UP000290189"/>
    </source>
</evidence>
<reference evidence="1 2" key="1">
    <citation type="submission" date="2018-03" db="EMBL/GenBank/DDBJ databases">
        <authorList>
            <person name="Fogelqvist J."/>
        </authorList>
    </citation>
    <scope>NUCLEOTIDE SEQUENCE [LARGE SCALE GENOMIC DNA]</scope>
</reference>
<dbReference type="AlphaFoldDB" id="A0A3P3Y7Z6"/>
<sequence>MSEVCSINATRAAVARNCSSCSSHTTCWIAVTRRSALRVWQLMSDIDDGELSDDALAWVDDDSFPSIEALRAAKGRTTSPRRSAAIQALHQPLYDNCTVLSMEDGSPLCRISRKRCMWYVNRDLAEIVKDDGPLIIRLKFPAKGGPSQNDLFTLSTKRNCCVRCGVDSDLRRAYIVPHCYRREMPPAMTSHQSHDIVLLCMGCHTLWSMAHARLRKVIAQESSSPVNGVRVGEGPDRAAVKAKKSACSLLRYRDRIPQPRADAMMAMIRAHLGRDDVTDDDLASLAEVDNEVDVDTRELIPHGRIVVQNLNGDFAGFVRRWRQHFVDTLQPRHLPEYWSVDYAL</sequence>
<geneLocation type="mitochondrion" evidence="1"/>
<protein>
    <recommendedName>
        <fullName evidence="3">HNH domain-containing protein</fullName>
    </recommendedName>
</protein>
<evidence type="ECO:0000313" key="1">
    <source>
        <dbReference type="EMBL" id="SPQ96302.1"/>
    </source>
</evidence>
<accession>A0A3P3Y7Z6</accession>
<gene>
    <name evidence="1" type="ORF">PLBR_LOCUS3517</name>
</gene>
<organism evidence="1 2">
    <name type="scientific">Plasmodiophora brassicae</name>
    <name type="common">Clubroot disease agent</name>
    <dbReference type="NCBI Taxonomy" id="37360"/>
    <lineage>
        <taxon>Eukaryota</taxon>
        <taxon>Sar</taxon>
        <taxon>Rhizaria</taxon>
        <taxon>Endomyxa</taxon>
        <taxon>Phytomyxea</taxon>
        <taxon>Plasmodiophorida</taxon>
        <taxon>Plasmodiophoridae</taxon>
        <taxon>Plasmodiophora</taxon>
    </lineage>
</organism>
<proteinExistence type="predicted"/>
<evidence type="ECO:0008006" key="3">
    <source>
        <dbReference type="Google" id="ProtNLM"/>
    </source>
</evidence>